<evidence type="ECO:0000256" key="6">
    <source>
        <dbReference type="ARBA" id="ARBA00023136"/>
    </source>
</evidence>
<protein>
    <submittedName>
        <fullName evidence="11">Olfactory receptor 2T11</fullName>
    </submittedName>
</protein>
<organism evidence="11 12">
    <name type="scientific">Heterocephalus glaber</name>
    <name type="common">Naked mole rat</name>
    <dbReference type="NCBI Taxonomy" id="10181"/>
    <lineage>
        <taxon>Eukaryota</taxon>
        <taxon>Metazoa</taxon>
        <taxon>Chordata</taxon>
        <taxon>Craniata</taxon>
        <taxon>Vertebrata</taxon>
        <taxon>Euteleostomi</taxon>
        <taxon>Mammalia</taxon>
        <taxon>Eutheria</taxon>
        <taxon>Euarchontoglires</taxon>
        <taxon>Glires</taxon>
        <taxon>Rodentia</taxon>
        <taxon>Hystricomorpha</taxon>
        <taxon>Bathyergidae</taxon>
        <taxon>Heterocephalus</taxon>
    </lineage>
</organism>
<evidence type="ECO:0000256" key="3">
    <source>
        <dbReference type="ARBA" id="ARBA00022606"/>
    </source>
</evidence>
<evidence type="ECO:0000256" key="5">
    <source>
        <dbReference type="ARBA" id="ARBA00022989"/>
    </source>
</evidence>
<evidence type="ECO:0000256" key="7">
    <source>
        <dbReference type="ARBA" id="ARBA00023170"/>
    </source>
</evidence>
<evidence type="ECO:0000256" key="9">
    <source>
        <dbReference type="SAM" id="Phobius"/>
    </source>
</evidence>
<feature type="transmembrane region" description="Helical" evidence="9">
    <location>
        <begin position="60"/>
        <end position="79"/>
    </location>
</feature>
<evidence type="ECO:0000256" key="2">
    <source>
        <dbReference type="ARBA" id="ARBA00022475"/>
    </source>
</evidence>
<proteinExistence type="predicted"/>
<evidence type="ECO:0000259" key="10">
    <source>
        <dbReference type="PROSITE" id="PS50262"/>
    </source>
</evidence>
<accession>G5BZ57</accession>
<keyword evidence="4 9" id="KW-0812">Transmembrane</keyword>
<evidence type="ECO:0000256" key="4">
    <source>
        <dbReference type="ARBA" id="ARBA00022692"/>
    </source>
</evidence>
<dbReference type="InterPro" id="IPR017452">
    <property type="entry name" value="GPCR_Rhodpsn_7TM"/>
</dbReference>
<gene>
    <name evidence="11" type="ORF">GW7_02836</name>
</gene>
<dbReference type="Pfam" id="PF13853">
    <property type="entry name" value="7tm_4"/>
    <property type="match status" value="1"/>
</dbReference>
<keyword evidence="7 11" id="KW-0675">Receptor</keyword>
<dbReference type="InterPro" id="IPR000725">
    <property type="entry name" value="Olfact_rcpt"/>
</dbReference>
<evidence type="ECO:0000256" key="8">
    <source>
        <dbReference type="ARBA" id="ARBA00023224"/>
    </source>
</evidence>
<feature type="transmembrane region" description="Helical" evidence="9">
    <location>
        <begin position="23"/>
        <end position="48"/>
    </location>
</feature>
<dbReference type="GO" id="GO:0005886">
    <property type="term" value="C:plasma membrane"/>
    <property type="evidence" value="ECO:0007669"/>
    <property type="project" value="UniProtKB-SubCell"/>
</dbReference>
<dbReference type="Gene3D" id="1.20.1070.10">
    <property type="entry name" value="Rhodopsin 7-helix transmembrane proteins"/>
    <property type="match status" value="1"/>
</dbReference>
<keyword evidence="3" id="KW-0716">Sensory transduction</keyword>
<sequence>MSVRNTTSSSDFPLLGLLVNTEATGIVFTVIFTGFVVAITANLVMVFLIQVDPQLHSPIYFLLSHLSITDMVFICTVVTKLLVDMVSTENTISFVACGIQIFLYLTMISSEFFLLGLMPYDYYVAVGNPLSYPVLVNHKVFLPLAAGAWFRGCLDGFLLTPITMNIPYCGSCSIKHFFCEISVMLKLACPDMSLYKTLMCICCVLMLLIPISIISNSHSLPSC</sequence>
<feature type="transmembrane region" description="Helical" evidence="9">
    <location>
        <begin position="194"/>
        <end position="214"/>
    </location>
</feature>
<evidence type="ECO:0000313" key="11">
    <source>
        <dbReference type="EMBL" id="EHB14568.1"/>
    </source>
</evidence>
<name>G5BZ57_HETGA</name>
<keyword evidence="2" id="KW-1003">Cell membrane</keyword>
<feature type="domain" description="G-protein coupled receptors family 1 profile" evidence="10">
    <location>
        <begin position="41"/>
        <end position="223"/>
    </location>
</feature>
<dbReference type="Proteomes" id="UP000006813">
    <property type="component" value="Unassembled WGS sequence"/>
</dbReference>
<dbReference type="InParanoid" id="G5BZ57"/>
<dbReference type="OMA" id="IQIFLYM"/>
<keyword evidence="8" id="KW-0807">Transducer</keyword>
<reference evidence="11 12" key="1">
    <citation type="journal article" date="2011" name="Nature">
        <title>Genome sequencing reveals insights into physiology and longevity of the naked mole rat.</title>
        <authorList>
            <person name="Kim E.B."/>
            <person name="Fang X."/>
            <person name="Fushan A.A."/>
            <person name="Huang Z."/>
            <person name="Lobanov A.V."/>
            <person name="Han L."/>
            <person name="Marino S.M."/>
            <person name="Sun X."/>
            <person name="Turanov A.A."/>
            <person name="Yang P."/>
            <person name="Yim S.H."/>
            <person name="Zhao X."/>
            <person name="Kasaikina M.V."/>
            <person name="Stoletzki N."/>
            <person name="Peng C."/>
            <person name="Polak P."/>
            <person name="Xiong Z."/>
            <person name="Kiezun A."/>
            <person name="Zhu Y."/>
            <person name="Chen Y."/>
            <person name="Kryukov G.V."/>
            <person name="Zhang Q."/>
            <person name="Peshkin L."/>
            <person name="Yang L."/>
            <person name="Bronson R.T."/>
            <person name="Buffenstein R."/>
            <person name="Wang B."/>
            <person name="Han C."/>
            <person name="Li Q."/>
            <person name="Chen L."/>
            <person name="Zhao W."/>
            <person name="Sunyaev S.R."/>
            <person name="Park T.J."/>
            <person name="Zhang G."/>
            <person name="Wang J."/>
            <person name="Gladyshev V.N."/>
        </authorList>
    </citation>
    <scope>NUCLEOTIDE SEQUENCE [LARGE SCALE GENOMIC DNA]</scope>
</reference>
<comment type="subcellular location">
    <subcellularLocation>
        <location evidence="1">Cell membrane</location>
        <topology evidence="1">Multi-pass membrane protein</topology>
    </subcellularLocation>
</comment>
<dbReference type="PRINTS" id="PR00245">
    <property type="entry name" value="OLFACTORYR"/>
</dbReference>
<evidence type="ECO:0000256" key="1">
    <source>
        <dbReference type="ARBA" id="ARBA00004651"/>
    </source>
</evidence>
<dbReference type="EMBL" id="JH172524">
    <property type="protein sequence ID" value="EHB14568.1"/>
    <property type="molecule type" value="Genomic_DNA"/>
</dbReference>
<keyword evidence="6 9" id="KW-0472">Membrane</keyword>
<feature type="transmembrane region" description="Helical" evidence="9">
    <location>
        <begin position="91"/>
        <end position="115"/>
    </location>
</feature>
<dbReference type="SUPFAM" id="SSF81321">
    <property type="entry name" value="Family A G protein-coupled receptor-like"/>
    <property type="match status" value="1"/>
</dbReference>
<dbReference type="PROSITE" id="PS50262">
    <property type="entry name" value="G_PROTEIN_RECEP_F1_2"/>
    <property type="match status" value="1"/>
</dbReference>
<dbReference type="PANTHER" id="PTHR26453">
    <property type="entry name" value="OLFACTORY RECEPTOR"/>
    <property type="match status" value="1"/>
</dbReference>
<evidence type="ECO:0000313" key="12">
    <source>
        <dbReference type="Proteomes" id="UP000006813"/>
    </source>
</evidence>
<dbReference type="AlphaFoldDB" id="G5BZ57"/>
<keyword evidence="5 9" id="KW-1133">Transmembrane helix</keyword>
<dbReference type="GO" id="GO:0007186">
    <property type="term" value="P:G protein-coupled receptor signaling pathway"/>
    <property type="evidence" value="ECO:0007669"/>
    <property type="project" value="InterPro"/>
</dbReference>
<dbReference type="GO" id="GO:0004984">
    <property type="term" value="F:olfactory receptor activity"/>
    <property type="evidence" value="ECO:0007669"/>
    <property type="project" value="InterPro"/>
</dbReference>